<keyword evidence="4" id="KW-1185">Reference proteome</keyword>
<evidence type="ECO:0000313" key="2">
    <source>
        <dbReference type="EMBL" id="SCS48591.1"/>
    </source>
</evidence>
<dbReference type="AlphaFoldDB" id="A0A1D4M8A3"/>
<name>A0A1D4M8A3_9STAP</name>
<dbReference type="SUPFAM" id="SSF53098">
    <property type="entry name" value="Ribonuclease H-like"/>
    <property type="match status" value="1"/>
</dbReference>
<evidence type="ECO:0000313" key="3">
    <source>
        <dbReference type="EMBL" id="SCS94691.1"/>
    </source>
</evidence>
<dbReference type="PANTHER" id="PTHR46889">
    <property type="entry name" value="TRANSPOSASE INSF FOR INSERTION SEQUENCE IS3B-RELATED"/>
    <property type="match status" value="1"/>
</dbReference>
<dbReference type="Pfam" id="PF13333">
    <property type="entry name" value="rve_2"/>
    <property type="match status" value="1"/>
</dbReference>
<feature type="domain" description="Integrase catalytic" evidence="1">
    <location>
        <begin position="38"/>
        <end position="202"/>
    </location>
</feature>
<dbReference type="InterPro" id="IPR048020">
    <property type="entry name" value="Transpos_IS3"/>
</dbReference>
<dbReference type="GO" id="GO:0015074">
    <property type="term" value="P:DNA integration"/>
    <property type="evidence" value="ECO:0007669"/>
    <property type="project" value="InterPro"/>
</dbReference>
<gene>
    <name evidence="3" type="ORF">SAMEA2297795_01454</name>
    <name evidence="2" type="ORF">SAMEA2297796_00565</name>
</gene>
<reference evidence="2 4" key="1">
    <citation type="submission" date="2016-09" db="EMBL/GenBank/DDBJ databases">
        <authorList>
            <consortium name="Pathogen Informatics"/>
            <person name="Sun Q."/>
            <person name="Inoue M."/>
        </authorList>
    </citation>
    <scope>NUCLEOTIDE SEQUENCE [LARGE SCALE GENOMIC DNA]</scope>
    <source>
        <strain evidence="2 4">82C</strain>
    </source>
</reference>
<organism evidence="3 5">
    <name type="scientific">Staphylococcus caeli</name>
    <dbReference type="NCBI Taxonomy" id="2201815"/>
    <lineage>
        <taxon>Bacteria</taxon>
        <taxon>Bacillati</taxon>
        <taxon>Bacillota</taxon>
        <taxon>Bacilli</taxon>
        <taxon>Bacillales</taxon>
        <taxon>Staphylococcaceae</taxon>
        <taxon>Staphylococcus</taxon>
    </lineage>
</organism>
<evidence type="ECO:0000259" key="1">
    <source>
        <dbReference type="PROSITE" id="PS50994"/>
    </source>
</evidence>
<evidence type="ECO:0000313" key="5">
    <source>
        <dbReference type="Proteomes" id="UP000095768"/>
    </source>
</evidence>
<dbReference type="PANTHER" id="PTHR46889:SF4">
    <property type="entry name" value="TRANSPOSASE INSO FOR INSERTION SEQUENCE ELEMENT IS911B-RELATED"/>
    <property type="match status" value="1"/>
</dbReference>
<dbReference type="InterPro" id="IPR036397">
    <property type="entry name" value="RNaseH_sf"/>
</dbReference>
<dbReference type="Gene3D" id="3.30.420.10">
    <property type="entry name" value="Ribonuclease H-like superfamily/Ribonuclease H"/>
    <property type="match status" value="1"/>
</dbReference>
<protein>
    <submittedName>
        <fullName evidence="3">Transposase</fullName>
    </submittedName>
</protein>
<dbReference type="Proteomes" id="UP000095412">
    <property type="component" value="Unassembled WGS sequence"/>
</dbReference>
<dbReference type="GO" id="GO:0003676">
    <property type="term" value="F:nucleic acid binding"/>
    <property type="evidence" value="ECO:0007669"/>
    <property type="project" value="InterPro"/>
</dbReference>
<dbReference type="InterPro" id="IPR012337">
    <property type="entry name" value="RNaseH-like_sf"/>
</dbReference>
<reference evidence="3 5" key="2">
    <citation type="submission" date="2016-09" db="EMBL/GenBank/DDBJ databases">
        <authorList>
            <consortium name="Pathogen Informatics"/>
        </authorList>
    </citation>
    <scope>NUCLEOTIDE SEQUENCE [LARGE SCALE GENOMIC DNA]</scope>
    <source>
        <strain evidence="3 5">82B</strain>
    </source>
</reference>
<proteinExistence type="predicted"/>
<dbReference type="InterPro" id="IPR001584">
    <property type="entry name" value="Integrase_cat-core"/>
</dbReference>
<dbReference type="EMBL" id="FMPI01000003">
    <property type="protein sequence ID" value="SCS48591.1"/>
    <property type="molecule type" value="Genomic_DNA"/>
</dbReference>
<dbReference type="NCBIfam" id="NF033516">
    <property type="entry name" value="transpos_IS3"/>
    <property type="match status" value="1"/>
</dbReference>
<accession>A0A1D4M8A3</accession>
<sequence>MKSLKLTCTKFTHRGRKYKSFKGKVGKVANNLLKRRFNTNRPYQKVVTDITEFKLNNGQKLYLSVFMDLYSSEILSYGISSRPTLDIVLNPLKDFLNMRPNVNYRLTIHSDQGWHYQNKKYVSILKENNVFQSMSRKGNCLDNSVMENFFGLLKQEMFYGESFDNIQQLVEAIQEHITFYNNERIKTKLKGLSPKEFRKQTFEIIY</sequence>
<dbReference type="Proteomes" id="UP000095768">
    <property type="component" value="Unassembled WGS sequence"/>
</dbReference>
<dbReference type="EMBL" id="FMPG01000004">
    <property type="protein sequence ID" value="SCS94691.1"/>
    <property type="molecule type" value="Genomic_DNA"/>
</dbReference>
<evidence type="ECO:0000313" key="4">
    <source>
        <dbReference type="Proteomes" id="UP000095412"/>
    </source>
</evidence>
<dbReference type="PROSITE" id="PS50994">
    <property type="entry name" value="INTEGRASE"/>
    <property type="match status" value="1"/>
</dbReference>
<dbReference type="Pfam" id="PF00665">
    <property type="entry name" value="rve"/>
    <property type="match status" value="1"/>
</dbReference>
<dbReference type="InterPro" id="IPR050900">
    <property type="entry name" value="Transposase_IS3/IS150/IS904"/>
</dbReference>